<dbReference type="Pfam" id="PF07732">
    <property type="entry name" value="Cu-oxidase_3"/>
    <property type="match status" value="1"/>
</dbReference>
<name>A0A0C3HJI9_OIDMZ</name>
<reference evidence="10" key="2">
    <citation type="submission" date="2015-01" db="EMBL/GenBank/DDBJ databases">
        <title>Evolutionary Origins and Diversification of the Mycorrhizal Mutualists.</title>
        <authorList>
            <consortium name="DOE Joint Genome Institute"/>
            <consortium name="Mycorrhizal Genomics Consortium"/>
            <person name="Kohler A."/>
            <person name="Kuo A."/>
            <person name="Nagy L.G."/>
            <person name="Floudas D."/>
            <person name="Copeland A."/>
            <person name="Barry K.W."/>
            <person name="Cichocki N."/>
            <person name="Veneault-Fourrey C."/>
            <person name="LaButti K."/>
            <person name="Lindquist E.A."/>
            <person name="Lipzen A."/>
            <person name="Lundell T."/>
            <person name="Morin E."/>
            <person name="Murat C."/>
            <person name="Riley R."/>
            <person name="Ohm R."/>
            <person name="Sun H."/>
            <person name="Tunlid A."/>
            <person name="Henrissat B."/>
            <person name="Grigoriev I.V."/>
            <person name="Hibbett D.S."/>
            <person name="Martin F."/>
        </authorList>
    </citation>
    <scope>NUCLEOTIDE SEQUENCE [LARGE SCALE GENOMIC DNA]</scope>
    <source>
        <strain evidence="10">Zn</strain>
    </source>
</reference>
<keyword evidence="2" id="KW-0479">Metal-binding</keyword>
<dbReference type="HOGENOM" id="CLU_006504_3_1_1"/>
<protein>
    <submittedName>
        <fullName evidence="9">Multicopper oxidase</fullName>
    </submittedName>
</protein>
<accession>A0A0C3HJI9</accession>
<sequence length="623" mass="69220">MSSFLTPFVVDLLSGALPLFGGGLTNAQTNGNLNFSSWQNLPEFLPGGPYSHGSPWGSLQYQPDIINEPLPDTGVTRYYNFDVAPGKLSPDGYEKDMLLINGQFPGPLIEANWGDWVEVTVTNSLESVAEGTSIHWHGLRQYQTQFADGVPGLVQCPIAPGSSFTYRFRADHVGSSWYHSHYSAQLSSGLIGPIVFYGPRSQPYDIDLGPVLLNDWFHPYYEPLVETVMGNSTGFAHFTFSDNNLINGKMDYDCTLVTDGTPCVSNAGVSKFRFQPGKDHLLRVVNTGSAGLQFFTIDEHELEVITNDFIPIKSYKTNSLTLGVGQRSDVIVRGKRGVDAQRPYWIRSNLSVSCALPHQPYGLAALYYDDDDFAANKTPSSTPQPLIDIEMSCQNEPLNHTVPVTRIPATAADKVVTIQVINTVNATGHHIYLLNNQTGRVNYNDPILRLANEGNFSYPMDPDWNILDTGNSSVVRLVWENQKFDPADPNFFNLTFAHPLHLHGHDYQVLSFGPGEWDGTIVNAANPIRRDTVILPPNGHVVMQFTTDNPGIWPVHCHVAWHVSAGFLMNVMERPHEIDQQQNIEEIMAQTCNAWDAWSEKNVVDQIDSGLRRVMRGRELGSS</sequence>
<keyword evidence="5" id="KW-0732">Signal</keyword>
<dbReference type="PANTHER" id="PTHR11709">
    <property type="entry name" value="MULTI-COPPER OXIDASE"/>
    <property type="match status" value="1"/>
</dbReference>
<dbReference type="GO" id="GO:0005507">
    <property type="term" value="F:copper ion binding"/>
    <property type="evidence" value="ECO:0007669"/>
    <property type="project" value="InterPro"/>
</dbReference>
<feature type="signal peptide" evidence="5">
    <location>
        <begin position="1"/>
        <end position="27"/>
    </location>
</feature>
<feature type="domain" description="Plastocyanin-like" evidence="8">
    <location>
        <begin position="83"/>
        <end position="199"/>
    </location>
</feature>
<evidence type="ECO:0000259" key="7">
    <source>
        <dbReference type="Pfam" id="PF07731"/>
    </source>
</evidence>
<keyword evidence="3" id="KW-0560">Oxidoreductase</keyword>
<reference evidence="9 10" key="1">
    <citation type="submission" date="2014-04" db="EMBL/GenBank/DDBJ databases">
        <authorList>
            <consortium name="DOE Joint Genome Institute"/>
            <person name="Kuo A."/>
            <person name="Martino E."/>
            <person name="Perotto S."/>
            <person name="Kohler A."/>
            <person name="Nagy L.G."/>
            <person name="Floudas D."/>
            <person name="Copeland A."/>
            <person name="Barry K.W."/>
            <person name="Cichocki N."/>
            <person name="Veneault-Fourrey C."/>
            <person name="LaButti K."/>
            <person name="Lindquist E.A."/>
            <person name="Lipzen A."/>
            <person name="Lundell T."/>
            <person name="Morin E."/>
            <person name="Murat C."/>
            <person name="Sun H."/>
            <person name="Tunlid A."/>
            <person name="Henrissat B."/>
            <person name="Grigoriev I.V."/>
            <person name="Hibbett D.S."/>
            <person name="Martin F."/>
            <person name="Nordberg H.P."/>
            <person name="Cantor M.N."/>
            <person name="Hua S.X."/>
        </authorList>
    </citation>
    <scope>NUCLEOTIDE SEQUENCE [LARGE SCALE GENOMIC DNA]</scope>
    <source>
        <strain evidence="9 10">Zn</strain>
    </source>
</reference>
<dbReference type="PANTHER" id="PTHR11709:SF145">
    <property type="entry name" value="LCC1"/>
    <property type="match status" value="1"/>
</dbReference>
<comment type="similarity">
    <text evidence="1">Belongs to the multicopper oxidase family.</text>
</comment>
<gene>
    <name evidence="9" type="ORF">OIDMADRAFT_195844</name>
</gene>
<feature type="domain" description="Plastocyanin-like" evidence="7">
    <location>
        <begin position="459"/>
        <end position="576"/>
    </location>
</feature>
<dbReference type="OrthoDB" id="2121828at2759"/>
<dbReference type="GO" id="GO:0016491">
    <property type="term" value="F:oxidoreductase activity"/>
    <property type="evidence" value="ECO:0007669"/>
    <property type="project" value="UniProtKB-KW"/>
</dbReference>
<evidence type="ECO:0000256" key="2">
    <source>
        <dbReference type="ARBA" id="ARBA00022723"/>
    </source>
</evidence>
<dbReference type="InterPro" id="IPR001117">
    <property type="entry name" value="Cu-oxidase_2nd"/>
</dbReference>
<organism evidence="9 10">
    <name type="scientific">Oidiodendron maius (strain Zn)</name>
    <dbReference type="NCBI Taxonomy" id="913774"/>
    <lineage>
        <taxon>Eukaryota</taxon>
        <taxon>Fungi</taxon>
        <taxon>Dikarya</taxon>
        <taxon>Ascomycota</taxon>
        <taxon>Pezizomycotina</taxon>
        <taxon>Leotiomycetes</taxon>
        <taxon>Leotiomycetes incertae sedis</taxon>
        <taxon>Myxotrichaceae</taxon>
        <taxon>Oidiodendron</taxon>
    </lineage>
</organism>
<evidence type="ECO:0000256" key="1">
    <source>
        <dbReference type="ARBA" id="ARBA00010609"/>
    </source>
</evidence>
<keyword evidence="4" id="KW-0186">Copper</keyword>
<evidence type="ECO:0000313" key="10">
    <source>
        <dbReference type="Proteomes" id="UP000054321"/>
    </source>
</evidence>
<dbReference type="CDD" id="cd13901">
    <property type="entry name" value="CuRO_3_MaLCC_like"/>
    <property type="match status" value="1"/>
</dbReference>
<evidence type="ECO:0000313" key="9">
    <source>
        <dbReference type="EMBL" id="KIN03230.1"/>
    </source>
</evidence>
<dbReference type="SUPFAM" id="SSF49503">
    <property type="entry name" value="Cupredoxins"/>
    <property type="match status" value="3"/>
</dbReference>
<dbReference type="CDD" id="cd13854">
    <property type="entry name" value="CuRO_1_MaLCC_like"/>
    <property type="match status" value="1"/>
</dbReference>
<evidence type="ECO:0000259" key="6">
    <source>
        <dbReference type="Pfam" id="PF00394"/>
    </source>
</evidence>
<dbReference type="InterPro" id="IPR011707">
    <property type="entry name" value="Cu-oxidase-like_N"/>
</dbReference>
<dbReference type="Pfam" id="PF00394">
    <property type="entry name" value="Cu-oxidase"/>
    <property type="match status" value="1"/>
</dbReference>
<feature type="chain" id="PRO_5002165136" evidence="5">
    <location>
        <begin position="28"/>
        <end position="623"/>
    </location>
</feature>
<dbReference type="InParanoid" id="A0A0C3HJI9"/>
<dbReference type="AlphaFoldDB" id="A0A0C3HJI9"/>
<evidence type="ECO:0000259" key="8">
    <source>
        <dbReference type="Pfam" id="PF07732"/>
    </source>
</evidence>
<proteinExistence type="inferred from homology"/>
<dbReference type="InterPro" id="IPR011706">
    <property type="entry name" value="Cu-oxidase_C"/>
</dbReference>
<dbReference type="STRING" id="913774.A0A0C3HJI9"/>
<dbReference type="Pfam" id="PF07731">
    <property type="entry name" value="Cu-oxidase_2"/>
    <property type="match status" value="1"/>
</dbReference>
<dbReference type="Gene3D" id="2.60.40.420">
    <property type="entry name" value="Cupredoxins - blue copper proteins"/>
    <property type="match status" value="3"/>
</dbReference>
<dbReference type="FunFam" id="2.60.40.420:FF:000021">
    <property type="entry name" value="Extracellular dihydrogeodin oxidase/laccase"/>
    <property type="match status" value="1"/>
</dbReference>
<feature type="domain" description="Plastocyanin-like" evidence="6">
    <location>
        <begin position="210"/>
        <end position="369"/>
    </location>
</feature>
<evidence type="ECO:0000256" key="4">
    <source>
        <dbReference type="ARBA" id="ARBA00023008"/>
    </source>
</evidence>
<dbReference type="EMBL" id="KN832874">
    <property type="protein sequence ID" value="KIN03230.1"/>
    <property type="molecule type" value="Genomic_DNA"/>
</dbReference>
<dbReference type="InterPro" id="IPR045087">
    <property type="entry name" value="Cu-oxidase_fam"/>
</dbReference>
<evidence type="ECO:0000256" key="3">
    <source>
        <dbReference type="ARBA" id="ARBA00023002"/>
    </source>
</evidence>
<keyword evidence="10" id="KW-1185">Reference proteome</keyword>
<dbReference type="Proteomes" id="UP000054321">
    <property type="component" value="Unassembled WGS sequence"/>
</dbReference>
<evidence type="ECO:0000256" key="5">
    <source>
        <dbReference type="SAM" id="SignalP"/>
    </source>
</evidence>
<dbReference type="InterPro" id="IPR008972">
    <property type="entry name" value="Cupredoxin"/>
</dbReference>